<name>U5D5M1_AMBTC</name>
<proteinExistence type="predicted"/>
<evidence type="ECO:0000313" key="1">
    <source>
        <dbReference type="EMBL" id="ERN15638.1"/>
    </source>
</evidence>
<protein>
    <submittedName>
        <fullName evidence="1">Uncharacterized protein</fullName>
    </submittedName>
</protein>
<gene>
    <name evidence="1" type="ORF">AMTR_s00048p00194210</name>
</gene>
<reference evidence="2" key="1">
    <citation type="journal article" date="2013" name="Science">
        <title>The Amborella genome and the evolution of flowering plants.</title>
        <authorList>
            <consortium name="Amborella Genome Project"/>
        </authorList>
    </citation>
    <scope>NUCLEOTIDE SEQUENCE [LARGE SCALE GENOMIC DNA]</scope>
</reference>
<dbReference type="EMBL" id="KI392502">
    <property type="protein sequence ID" value="ERN15638.1"/>
    <property type="molecule type" value="Genomic_DNA"/>
</dbReference>
<dbReference type="AlphaFoldDB" id="U5D5M1"/>
<evidence type="ECO:0000313" key="2">
    <source>
        <dbReference type="Proteomes" id="UP000017836"/>
    </source>
</evidence>
<accession>U5D5M1</accession>
<dbReference type="Proteomes" id="UP000017836">
    <property type="component" value="Unassembled WGS sequence"/>
</dbReference>
<organism evidence="1 2">
    <name type="scientific">Amborella trichopoda</name>
    <dbReference type="NCBI Taxonomy" id="13333"/>
    <lineage>
        <taxon>Eukaryota</taxon>
        <taxon>Viridiplantae</taxon>
        <taxon>Streptophyta</taxon>
        <taxon>Embryophyta</taxon>
        <taxon>Tracheophyta</taxon>
        <taxon>Spermatophyta</taxon>
        <taxon>Magnoliopsida</taxon>
        <taxon>Amborellales</taxon>
        <taxon>Amborellaceae</taxon>
        <taxon>Amborella</taxon>
    </lineage>
</organism>
<keyword evidence="2" id="KW-1185">Reference proteome</keyword>
<sequence>MLLSNSISIIPWAPQTPSSLLSPLCFSSKIERKCLLKQVKLSSGFNSERSERTLPVCCSPSQAAGEDNRDNPAHQDGMNFWRKWQLCIAM</sequence>
<dbReference type="HOGENOM" id="CLU_2443783_0_0_1"/>
<dbReference type="Gramene" id="ERN15638">
    <property type="protein sequence ID" value="ERN15638"/>
    <property type="gene ID" value="AMTR_s00048p00194210"/>
</dbReference>